<keyword evidence="2" id="KW-1185">Reference proteome</keyword>
<proteinExistence type="predicted"/>
<dbReference type="EMBL" id="BPLR01008807">
    <property type="protein sequence ID" value="GIY27360.1"/>
    <property type="molecule type" value="Genomic_DNA"/>
</dbReference>
<evidence type="ECO:0000313" key="1">
    <source>
        <dbReference type="EMBL" id="GIY27360.1"/>
    </source>
</evidence>
<evidence type="ECO:0000313" key="2">
    <source>
        <dbReference type="Proteomes" id="UP001054945"/>
    </source>
</evidence>
<comment type="caution">
    <text evidence="1">The sequence shown here is derived from an EMBL/GenBank/DDBJ whole genome shotgun (WGS) entry which is preliminary data.</text>
</comment>
<reference evidence="1 2" key="1">
    <citation type="submission" date="2021-06" db="EMBL/GenBank/DDBJ databases">
        <title>Caerostris extrusa draft genome.</title>
        <authorList>
            <person name="Kono N."/>
            <person name="Arakawa K."/>
        </authorList>
    </citation>
    <scope>NUCLEOTIDE SEQUENCE [LARGE SCALE GENOMIC DNA]</scope>
</reference>
<dbReference type="Proteomes" id="UP001054945">
    <property type="component" value="Unassembled WGS sequence"/>
</dbReference>
<accession>A0AAV4S060</accession>
<organism evidence="1 2">
    <name type="scientific">Caerostris extrusa</name>
    <name type="common">Bark spider</name>
    <name type="synonym">Caerostris bankana</name>
    <dbReference type="NCBI Taxonomy" id="172846"/>
    <lineage>
        <taxon>Eukaryota</taxon>
        <taxon>Metazoa</taxon>
        <taxon>Ecdysozoa</taxon>
        <taxon>Arthropoda</taxon>
        <taxon>Chelicerata</taxon>
        <taxon>Arachnida</taxon>
        <taxon>Araneae</taxon>
        <taxon>Araneomorphae</taxon>
        <taxon>Entelegynae</taxon>
        <taxon>Araneoidea</taxon>
        <taxon>Araneidae</taxon>
        <taxon>Caerostris</taxon>
    </lineage>
</organism>
<name>A0AAV4S060_CAEEX</name>
<gene>
    <name evidence="1" type="ORF">CEXT_537291</name>
</gene>
<protein>
    <submittedName>
        <fullName evidence="1">Uncharacterized protein</fullName>
    </submittedName>
</protein>
<dbReference type="AlphaFoldDB" id="A0AAV4S060"/>
<sequence>MNSLLVRVKCSVEMRHNKKESGNAMTTSPFICLFMHSFSMESVQVSLTFGRKRAPFVNNVFLVVSLAPIVGERTLVDGCKWDRVLQHRADKRRIG</sequence>